<evidence type="ECO:0000256" key="1">
    <source>
        <dbReference type="SAM" id="SignalP"/>
    </source>
</evidence>
<comment type="caution">
    <text evidence="2">The sequence shown here is derived from an EMBL/GenBank/DDBJ whole genome shotgun (WGS) entry which is preliminary data.</text>
</comment>
<dbReference type="Proteomes" id="UP000643405">
    <property type="component" value="Unassembled WGS sequence"/>
</dbReference>
<evidence type="ECO:0000313" key="2">
    <source>
        <dbReference type="EMBL" id="MBD0414596.1"/>
    </source>
</evidence>
<accession>A0A8J6TZI8</accession>
<keyword evidence="1" id="KW-0732">Signal</keyword>
<dbReference type="EMBL" id="JACVVX010000002">
    <property type="protein sequence ID" value="MBD0414596.1"/>
    <property type="molecule type" value="Genomic_DNA"/>
</dbReference>
<feature type="chain" id="PRO_5035282082" evidence="1">
    <location>
        <begin position="20"/>
        <end position="106"/>
    </location>
</feature>
<gene>
    <name evidence="2" type="ORF">ICI42_08015</name>
</gene>
<evidence type="ECO:0000313" key="3">
    <source>
        <dbReference type="Proteomes" id="UP000643405"/>
    </source>
</evidence>
<proteinExistence type="predicted"/>
<protein>
    <submittedName>
        <fullName evidence="2">Uncharacterized protein</fullName>
    </submittedName>
</protein>
<keyword evidence="3" id="KW-1185">Reference proteome</keyword>
<sequence>MKKFLLAACLCLIAADAQAISRYTSTSMQCRQIQSAVVNEGAVILRWKSPQSGVQRYDRYVLADQYCSPGMEATRAFVPSADRQSCPVYNCKMKIRSDDFFIFPRR</sequence>
<dbReference type="AlphaFoldDB" id="A0A8J6TZI8"/>
<reference evidence="2" key="1">
    <citation type="submission" date="2020-09" db="EMBL/GenBank/DDBJ databases">
        <title>Genome seq and assembly of Tianweitania sp.</title>
        <authorList>
            <person name="Chhetri G."/>
        </authorList>
    </citation>
    <scope>NUCLEOTIDE SEQUENCE</scope>
    <source>
        <strain evidence="2">Rool2</strain>
    </source>
</reference>
<organism evidence="2 3">
    <name type="scientific">Oryzicola mucosus</name>
    <dbReference type="NCBI Taxonomy" id="2767425"/>
    <lineage>
        <taxon>Bacteria</taxon>
        <taxon>Pseudomonadati</taxon>
        <taxon>Pseudomonadota</taxon>
        <taxon>Alphaproteobacteria</taxon>
        <taxon>Hyphomicrobiales</taxon>
        <taxon>Phyllobacteriaceae</taxon>
        <taxon>Oryzicola</taxon>
    </lineage>
</organism>
<feature type="signal peptide" evidence="1">
    <location>
        <begin position="1"/>
        <end position="19"/>
    </location>
</feature>
<dbReference type="RefSeq" id="WP_188164029.1">
    <property type="nucleotide sequence ID" value="NZ_JACVVX010000002.1"/>
</dbReference>
<name>A0A8J6TZI8_9HYPH</name>